<dbReference type="Pfam" id="PF00400">
    <property type="entry name" value="WD40"/>
    <property type="match status" value="2"/>
</dbReference>
<evidence type="ECO:0000313" key="5">
    <source>
        <dbReference type="EMBL" id="KZP03439.1"/>
    </source>
</evidence>
<gene>
    <name evidence="5" type="ORF">FIBSPDRAFT_1055294</name>
</gene>
<keyword evidence="1 3" id="KW-0853">WD repeat</keyword>
<dbReference type="PANTHER" id="PTHR15574">
    <property type="entry name" value="WD REPEAT DOMAIN-CONTAINING FAMILY"/>
    <property type="match status" value="1"/>
</dbReference>
<dbReference type="GO" id="GO:0005737">
    <property type="term" value="C:cytoplasm"/>
    <property type="evidence" value="ECO:0007669"/>
    <property type="project" value="TreeGrafter"/>
</dbReference>
<feature type="region of interest" description="Disordered" evidence="4">
    <location>
        <begin position="315"/>
        <end position="335"/>
    </location>
</feature>
<accession>A0A167TZD4</accession>
<dbReference type="EMBL" id="KV418072">
    <property type="protein sequence ID" value="KZP03439.1"/>
    <property type="molecule type" value="Genomic_DNA"/>
</dbReference>
<keyword evidence="6" id="KW-1185">Reference proteome</keyword>
<dbReference type="SMART" id="SM00320">
    <property type="entry name" value="WD40"/>
    <property type="match status" value="5"/>
</dbReference>
<sequence>MSSSPSAERFACSKPWTLAHTAVSQKQSDRWKILNLSTQLRKSLLDRVAVLGDDSSGHTGCVNALSWAQDGQLLISGGDDTTLRLWRMDQSDCTTDYPFKCDSVIRTGHHANIFNAQMLPFSSRIATVAGDKQVRIFDIGSMNASPSGSETLHTTQDACIRVIRCHSERTKRIIPEESSDLFLTVSEDGTVRQHDLRAPQHTCRKGECPAPLVKVPHELSTLAMSPLTPYQFVVGGESAFGHLFDRRQLRRTLHATWGINSRSDEITTCVRRFGRKSVAPGGRRRGDHITGAQMAASNGHEVSVAYSSDAVYLYSTQDEPQSESSPPSPVLPPNEMEKSAIDAAELSDSEMEDFTGDIFDDDDSYDASSEGTDGETMFEPHVEVPIVVPRTRFAGHCNAETVKDVDFVGPNDEFVVSGSDDGNFFMWRKDTGTLHGIYEGDGSVVNVIRAHPHLPLLAVSGIDTTIKSSEHILQNGKL</sequence>
<organism evidence="5 6">
    <name type="scientific">Athelia psychrophila</name>
    <dbReference type="NCBI Taxonomy" id="1759441"/>
    <lineage>
        <taxon>Eukaryota</taxon>
        <taxon>Fungi</taxon>
        <taxon>Dikarya</taxon>
        <taxon>Basidiomycota</taxon>
        <taxon>Agaricomycotina</taxon>
        <taxon>Agaricomycetes</taxon>
        <taxon>Agaricomycetidae</taxon>
        <taxon>Atheliales</taxon>
        <taxon>Atheliaceae</taxon>
        <taxon>Athelia</taxon>
    </lineage>
</organism>
<evidence type="ECO:0000256" key="3">
    <source>
        <dbReference type="PROSITE-ProRule" id="PRU00221"/>
    </source>
</evidence>
<reference evidence="5 6" key="1">
    <citation type="journal article" date="2016" name="Mol. Biol. Evol.">
        <title>Comparative Genomics of Early-Diverging Mushroom-Forming Fungi Provides Insights into the Origins of Lignocellulose Decay Capabilities.</title>
        <authorList>
            <person name="Nagy L.G."/>
            <person name="Riley R."/>
            <person name="Tritt A."/>
            <person name="Adam C."/>
            <person name="Daum C."/>
            <person name="Floudas D."/>
            <person name="Sun H."/>
            <person name="Yadav J.S."/>
            <person name="Pangilinan J."/>
            <person name="Larsson K.H."/>
            <person name="Matsuura K."/>
            <person name="Barry K."/>
            <person name="Labutti K."/>
            <person name="Kuo R."/>
            <person name="Ohm R.A."/>
            <person name="Bhattacharya S.S."/>
            <person name="Shirouzu T."/>
            <person name="Yoshinaga Y."/>
            <person name="Martin F.M."/>
            <person name="Grigoriev I.V."/>
            <person name="Hibbett D.S."/>
        </authorList>
    </citation>
    <scope>NUCLEOTIDE SEQUENCE [LARGE SCALE GENOMIC DNA]</scope>
    <source>
        <strain evidence="5 6">CBS 109695</strain>
    </source>
</reference>
<dbReference type="InterPro" id="IPR045151">
    <property type="entry name" value="DCAF8"/>
</dbReference>
<dbReference type="InterPro" id="IPR015943">
    <property type="entry name" value="WD40/YVTN_repeat-like_dom_sf"/>
</dbReference>
<dbReference type="PANTHER" id="PTHR15574:SF40">
    <property type="entry name" value="WD AND TETRATRICOPEPTIDE REPEATS PROTEIN 1"/>
    <property type="match status" value="1"/>
</dbReference>
<keyword evidence="2" id="KW-0677">Repeat</keyword>
<dbReference type="Proteomes" id="UP000076532">
    <property type="component" value="Unassembled WGS sequence"/>
</dbReference>
<feature type="repeat" description="WD" evidence="3">
    <location>
        <begin position="55"/>
        <end position="96"/>
    </location>
</feature>
<dbReference type="OrthoDB" id="2414538at2759"/>
<dbReference type="PROSITE" id="PS50294">
    <property type="entry name" value="WD_REPEATS_REGION"/>
    <property type="match status" value="1"/>
</dbReference>
<name>A0A167TZD4_9AGAM</name>
<dbReference type="GO" id="GO:0045717">
    <property type="term" value="P:negative regulation of fatty acid biosynthetic process"/>
    <property type="evidence" value="ECO:0007669"/>
    <property type="project" value="TreeGrafter"/>
</dbReference>
<protein>
    <submittedName>
        <fullName evidence="5">WD40 repeat-like protein</fullName>
    </submittedName>
</protein>
<proteinExistence type="predicted"/>
<dbReference type="STRING" id="436010.A0A167TZD4"/>
<dbReference type="Gene3D" id="2.130.10.10">
    <property type="entry name" value="YVTN repeat-like/Quinoprotein amine dehydrogenase"/>
    <property type="match status" value="3"/>
</dbReference>
<dbReference type="PROSITE" id="PS50082">
    <property type="entry name" value="WD_REPEATS_2"/>
    <property type="match status" value="1"/>
</dbReference>
<dbReference type="InterPro" id="IPR036322">
    <property type="entry name" value="WD40_repeat_dom_sf"/>
</dbReference>
<evidence type="ECO:0000313" key="6">
    <source>
        <dbReference type="Proteomes" id="UP000076532"/>
    </source>
</evidence>
<evidence type="ECO:0000256" key="2">
    <source>
        <dbReference type="ARBA" id="ARBA00022737"/>
    </source>
</evidence>
<dbReference type="InterPro" id="IPR001680">
    <property type="entry name" value="WD40_rpt"/>
</dbReference>
<dbReference type="GO" id="GO:0080008">
    <property type="term" value="C:Cul4-RING E3 ubiquitin ligase complex"/>
    <property type="evidence" value="ECO:0007669"/>
    <property type="project" value="TreeGrafter"/>
</dbReference>
<dbReference type="SUPFAM" id="SSF50978">
    <property type="entry name" value="WD40 repeat-like"/>
    <property type="match status" value="1"/>
</dbReference>
<evidence type="ECO:0000256" key="4">
    <source>
        <dbReference type="SAM" id="MobiDB-lite"/>
    </source>
</evidence>
<evidence type="ECO:0000256" key="1">
    <source>
        <dbReference type="ARBA" id="ARBA00022574"/>
    </source>
</evidence>
<dbReference type="AlphaFoldDB" id="A0A167TZD4"/>